<protein>
    <submittedName>
        <fullName evidence="2">Uncharacterized protein</fullName>
    </submittedName>
</protein>
<accession>A0ABZ2UDZ5</accession>
<dbReference type="RefSeq" id="WP_406844018.1">
    <property type="nucleotide sequence ID" value="NZ_CP150845.1"/>
</dbReference>
<reference evidence="2 3" key="1">
    <citation type="submission" date="2024-03" db="EMBL/GenBank/DDBJ databases">
        <title>Flavobacterium soyae.</title>
        <authorList>
            <person name="Zheng W."/>
        </authorList>
    </citation>
    <scope>NUCLEOTIDE SEQUENCE [LARGE SCALE GENOMIC DNA]</scope>
    <source>
        <strain evidence="2 3">55</strain>
    </source>
</reference>
<keyword evidence="3" id="KW-1185">Reference proteome</keyword>
<dbReference type="Proteomes" id="UP001623852">
    <property type="component" value="Chromosome"/>
</dbReference>
<gene>
    <name evidence="2" type="ORF">AABD74_19655</name>
</gene>
<dbReference type="EMBL" id="CP150845">
    <property type="protein sequence ID" value="WYZ19372.1"/>
    <property type="molecule type" value="Genomic_DNA"/>
</dbReference>
<keyword evidence="1" id="KW-0732">Signal</keyword>
<evidence type="ECO:0000256" key="1">
    <source>
        <dbReference type="SAM" id="SignalP"/>
    </source>
</evidence>
<name>A0ABZ2UDZ5_9FLAO</name>
<proteinExistence type="predicted"/>
<evidence type="ECO:0000313" key="3">
    <source>
        <dbReference type="Proteomes" id="UP001623852"/>
    </source>
</evidence>
<sequence>MKKLIIIALLLFAGNLLNAQVGIGTITPGNTLEINSSTTGESGLRFTQLNSNSAAVSNTPAKVLGLNTAGDVVFTALYPQVVSVNTTLDANTPANTTLTLGELEFRTDKTTTGNTGNIQIRSSTASTLVVTILGHEEWSGGSSNYIAVSSTLNNNSGAFTTFSVGSLNSNEVLIYRIGTAGGGFYQITLLNRNDTDIFVIGEKLK</sequence>
<organism evidence="2 3">
    <name type="scientific">Flavobacterium soyae</name>
    <dbReference type="NCBI Taxonomy" id="2903098"/>
    <lineage>
        <taxon>Bacteria</taxon>
        <taxon>Pseudomonadati</taxon>
        <taxon>Bacteroidota</taxon>
        <taxon>Flavobacteriia</taxon>
        <taxon>Flavobacteriales</taxon>
        <taxon>Flavobacteriaceae</taxon>
        <taxon>Flavobacterium</taxon>
    </lineage>
</organism>
<feature type="signal peptide" evidence="1">
    <location>
        <begin position="1"/>
        <end position="19"/>
    </location>
</feature>
<feature type="chain" id="PRO_5047275273" evidence="1">
    <location>
        <begin position="20"/>
        <end position="205"/>
    </location>
</feature>
<evidence type="ECO:0000313" key="2">
    <source>
        <dbReference type="EMBL" id="WYZ19372.1"/>
    </source>
</evidence>